<dbReference type="PANTHER" id="PTHR31606:SF1">
    <property type="entry name" value="WW DOMAIN BINDING PROTEIN 2, ISOFORM E"/>
    <property type="match status" value="1"/>
</dbReference>
<keyword evidence="3" id="KW-1185">Reference proteome</keyword>
<organism evidence="2 3">
    <name type="scientific">Cyclocybe aegerita</name>
    <name type="common">Black poplar mushroom</name>
    <name type="synonym">Agrocybe aegerita</name>
    <dbReference type="NCBI Taxonomy" id="1973307"/>
    <lineage>
        <taxon>Eukaryota</taxon>
        <taxon>Fungi</taxon>
        <taxon>Dikarya</taxon>
        <taxon>Basidiomycota</taxon>
        <taxon>Agaricomycotina</taxon>
        <taxon>Agaricomycetes</taxon>
        <taxon>Agaricomycetidae</taxon>
        <taxon>Agaricales</taxon>
        <taxon>Agaricineae</taxon>
        <taxon>Bolbitiaceae</taxon>
        <taxon>Cyclocybe</taxon>
    </lineage>
</organism>
<gene>
    <name evidence="2" type="ORF">AAE3_LOCUS1784</name>
</gene>
<name>A0A8S0WK65_CYCAE</name>
<dbReference type="CDD" id="cd13214">
    <property type="entry name" value="PH-GRAM_WBP2"/>
    <property type="match status" value="1"/>
</dbReference>
<evidence type="ECO:0000313" key="3">
    <source>
        <dbReference type="Proteomes" id="UP000467700"/>
    </source>
</evidence>
<dbReference type="GO" id="GO:0031490">
    <property type="term" value="F:chromatin DNA binding"/>
    <property type="evidence" value="ECO:0007669"/>
    <property type="project" value="TreeGrafter"/>
</dbReference>
<evidence type="ECO:0000256" key="1">
    <source>
        <dbReference type="SAM" id="MobiDB-lite"/>
    </source>
</evidence>
<protein>
    <submittedName>
        <fullName evidence="2">Uncharacterized protein</fullName>
    </submittedName>
</protein>
<accession>A0A8S0WK65</accession>
<sequence length="188" mass="20279">MALNWTMLDAKRAPVPLPNESTITMVNPGVEVSLTIPDAPPAGPSTAGGSGGSKRLKSLGGAWLTDQRFIFTTEPGSPFDSLSVPLHSILSTRFEQPTFGANFLAFEIKPSPDGGLTNGTRVEVRFKDRAMFEFVSLLEKTRERAIYMKRQMAEEESEEGLPTYTSPAESSTVSLVGGIPVENPPSYA</sequence>
<dbReference type="Proteomes" id="UP000467700">
    <property type="component" value="Unassembled WGS sequence"/>
</dbReference>
<dbReference type="GO" id="GO:0005634">
    <property type="term" value="C:nucleus"/>
    <property type="evidence" value="ECO:0007669"/>
    <property type="project" value="TreeGrafter"/>
</dbReference>
<feature type="region of interest" description="Disordered" evidence="1">
    <location>
        <begin position="153"/>
        <end position="188"/>
    </location>
</feature>
<comment type="caution">
    <text evidence="2">The sequence shown here is derived from an EMBL/GenBank/DDBJ whole genome shotgun (WGS) entry which is preliminary data.</text>
</comment>
<dbReference type="EMBL" id="CACVBS010000024">
    <property type="protein sequence ID" value="CAA7259342.1"/>
    <property type="molecule type" value="Genomic_DNA"/>
</dbReference>
<dbReference type="OrthoDB" id="1259151at2759"/>
<dbReference type="AlphaFoldDB" id="A0A8S0WK65"/>
<dbReference type="SUPFAM" id="SSF50729">
    <property type="entry name" value="PH domain-like"/>
    <property type="match status" value="1"/>
</dbReference>
<proteinExistence type="predicted"/>
<dbReference type="GO" id="GO:0003713">
    <property type="term" value="F:transcription coactivator activity"/>
    <property type="evidence" value="ECO:0007669"/>
    <property type="project" value="InterPro"/>
</dbReference>
<evidence type="ECO:0000313" key="2">
    <source>
        <dbReference type="EMBL" id="CAA7259342.1"/>
    </source>
</evidence>
<reference evidence="2 3" key="1">
    <citation type="submission" date="2020-01" db="EMBL/GenBank/DDBJ databases">
        <authorList>
            <person name="Gupta K D."/>
        </authorList>
    </citation>
    <scope>NUCLEOTIDE SEQUENCE [LARGE SCALE GENOMIC DNA]</scope>
</reference>
<feature type="compositionally biased region" description="Polar residues" evidence="1">
    <location>
        <begin position="163"/>
        <end position="174"/>
    </location>
</feature>
<dbReference type="InterPro" id="IPR044852">
    <property type="entry name" value="WBP2-like"/>
</dbReference>
<dbReference type="PANTHER" id="PTHR31606">
    <property type="entry name" value="WW DOMAIN BINDING PROTEIN 2, ISOFORM E"/>
    <property type="match status" value="1"/>
</dbReference>